<name>A0ABU7I2C1_9SPHI</name>
<evidence type="ECO:0000313" key="3">
    <source>
        <dbReference type="Proteomes" id="UP001336835"/>
    </source>
</evidence>
<dbReference type="EMBL" id="JAZDQT010000001">
    <property type="protein sequence ID" value="MEE1943615.1"/>
    <property type="molecule type" value="Genomic_DNA"/>
</dbReference>
<dbReference type="SUPFAM" id="SSF53335">
    <property type="entry name" value="S-adenosyl-L-methionine-dependent methyltransferases"/>
    <property type="match status" value="1"/>
</dbReference>
<keyword evidence="2" id="KW-0808">Transferase</keyword>
<comment type="caution">
    <text evidence="2">The sequence shown here is derived from an EMBL/GenBank/DDBJ whole genome shotgun (WGS) entry which is preliminary data.</text>
</comment>
<protein>
    <submittedName>
        <fullName evidence="2">Class I SAM-dependent methyltransferase</fullName>
        <ecNumber evidence="2">2.1.1.-</ecNumber>
    </submittedName>
</protein>
<proteinExistence type="predicted"/>
<dbReference type="Proteomes" id="UP001336835">
    <property type="component" value="Unassembled WGS sequence"/>
</dbReference>
<organism evidence="2 3">
    <name type="scientific">Pedobacter albus</name>
    <dbReference type="NCBI Taxonomy" id="3113905"/>
    <lineage>
        <taxon>Bacteria</taxon>
        <taxon>Pseudomonadati</taxon>
        <taxon>Bacteroidota</taxon>
        <taxon>Sphingobacteriia</taxon>
        <taxon>Sphingobacteriales</taxon>
        <taxon>Sphingobacteriaceae</taxon>
        <taxon>Pedobacter</taxon>
    </lineage>
</organism>
<dbReference type="Gene3D" id="3.40.50.150">
    <property type="entry name" value="Vaccinia Virus protein VP39"/>
    <property type="match status" value="1"/>
</dbReference>
<evidence type="ECO:0000259" key="1">
    <source>
        <dbReference type="Pfam" id="PF13649"/>
    </source>
</evidence>
<keyword evidence="2" id="KW-0489">Methyltransferase</keyword>
<evidence type="ECO:0000313" key="2">
    <source>
        <dbReference type="EMBL" id="MEE1943615.1"/>
    </source>
</evidence>
<dbReference type="CDD" id="cd02440">
    <property type="entry name" value="AdoMet_MTases"/>
    <property type="match status" value="1"/>
</dbReference>
<dbReference type="GO" id="GO:0008168">
    <property type="term" value="F:methyltransferase activity"/>
    <property type="evidence" value="ECO:0007669"/>
    <property type="project" value="UniProtKB-KW"/>
</dbReference>
<accession>A0ABU7I2C1</accession>
<dbReference type="InterPro" id="IPR029063">
    <property type="entry name" value="SAM-dependent_MTases_sf"/>
</dbReference>
<feature type="domain" description="Methyltransferase" evidence="1">
    <location>
        <begin position="45"/>
        <end position="136"/>
    </location>
</feature>
<sequence>MANETEKPAFWEKAFSEKQEMWGFEPAQSAVLTKDFFLEKSVKNVLVPGVGYGRNAQLFVANGMAVTGIEISKTAIEMARKHYGTAMNIYQGSVTDMPFDNNKYNGLFCYALIHLLDDKDRKKLISDCYNQLAEHGYMVFTAISKTAPTYAQGKFLSKDRYEIFEGVQMFFYDEESVHAEFGPYGLFEIIPIQESQPFLLVKCKK</sequence>
<dbReference type="EC" id="2.1.1.-" evidence="2"/>
<gene>
    <name evidence="2" type="ORF">VRU48_00755</name>
</gene>
<reference evidence="2 3" key="1">
    <citation type="submission" date="2024-01" db="EMBL/GenBank/DDBJ databases">
        <title>Pedobacter sp. nov., isolated from fresh soil.</title>
        <authorList>
            <person name="Le N.T.T."/>
        </authorList>
    </citation>
    <scope>NUCLEOTIDE SEQUENCE [LARGE SCALE GENOMIC DNA]</scope>
    <source>
        <strain evidence="2 3">KR3-3</strain>
    </source>
</reference>
<dbReference type="Pfam" id="PF13649">
    <property type="entry name" value="Methyltransf_25"/>
    <property type="match status" value="1"/>
</dbReference>
<dbReference type="InterPro" id="IPR041698">
    <property type="entry name" value="Methyltransf_25"/>
</dbReference>
<dbReference type="GO" id="GO:0032259">
    <property type="term" value="P:methylation"/>
    <property type="evidence" value="ECO:0007669"/>
    <property type="project" value="UniProtKB-KW"/>
</dbReference>
<keyword evidence="3" id="KW-1185">Reference proteome</keyword>
<dbReference type="RefSeq" id="WP_330106024.1">
    <property type="nucleotide sequence ID" value="NZ_JAZDQT010000001.1"/>
</dbReference>